<proteinExistence type="predicted"/>
<evidence type="ECO:0000313" key="1">
    <source>
        <dbReference type="EMBL" id="GAP62437.1"/>
    </source>
</evidence>
<dbReference type="Proteomes" id="UP000037784">
    <property type="component" value="Unassembled WGS sequence"/>
</dbReference>
<dbReference type="InParanoid" id="A0A0M9UC09"/>
<dbReference type="AlphaFoldDB" id="A0A0M9UC09"/>
<organism evidence="1 2">
    <name type="scientific">Ardenticatena maritima</name>
    <dbReference type="NCBI Taxonomy" id="872965"/>
    <lineage>
        <taxon>Bacteria</taxon>
        <taxon>Bacillati</taxon>
        <taxon>Chloroflexota</taxon>
        <taxon>Ardenticatenia</taxon>
        <taxon>Ardenticatenales</taxon>
        <taxon>Ardenticatenaceae</taxon>
        <taxon>Ardenticatena</taxon>
    </lineage>
</organism>
<reference evidence="2" key="2">
    <citation type="submission" date="2015-08" db="EMBL/GenBank/DDBJ databases">
        <title>Draft Genome Sequence of a Heterotrophic Facultative Anaerobic Bacterium Ardenticatena maritima Strain 110S.</title>
        <authorList>
            <person name="Kawaichi S."/>
            <person name="Yoshida T."/>
            <person name="Sako Y."/>
            <person name="Nakamura R."/>
        </authorList>
    </citation>
    <scope>NUCLEOTIDE SEQUENCE [LARGE SCALE GENOMIC DNA]</scope>
    <source>
        <strain evidence="2">110S</strain>
    </source>
</reference>
<name>A0A0M9UC09_9CHLR</name>
<sequence>MGHVGLSLPDEPPHLFLRLPRPNRISYSLERVHPAEPRVVLHEGNDLVAHPLQQGYLRLEDGILTAGLEVVVVDETYSKHIRTFLEVGKAISVNPQADFRVCYSPFSEHLFLAKQGSNGPTIPSHKILIHYLRPSKDDLLILHNKF</sequence>
<protein>
    <submittedName>
        <fullName evidence="1">Uncharacterized protein</fullName>
    </submittedName>
</protein>
<dbReference type="EMBL" id="BBZA01000056">
    <property type="protein sequence ID" value="GAP62437.1"/>
    <property type="molecule type" value="Genomic_DNA"/>
</dbReference>
<keyword evidence="2" id="KW-1185">Reference proteome</keyword>
<evidence type="ECO:0000313" key="2">
    <source>
        <dbReference type="Proteomes" id="UP000037784"/>
    </source>
</evidence>
<comment type="caution">
    <text evidence="1">The sequence shown here is derived from an EMBL/GenBank/DDBJ whole genome shotgun (WGS) entry which is preliminary data.</text>
</comment>
<accession>A0A0M9UC09</accession>
<gene>
    <name evidence="1" type="ORF">ARMA_0860</name>
</gene>
<reference evidence="1 2" key="1">
    <citation type="journal article" date="2015" name="Genome Announc.">
        <title>Draft Genome Sequence of a Heterotrophic Facultative Anaerobic Thermophilic Bacterium, Ardenticatena maritima Strain 110ST.</title>
        <authorList>
            <person name="Kawaichi S."/>
            <person name="Yoshida T."/>
            <person name="Sako Y."/>
            <person name="Nakamura R."/>
        </authorList>
    </citation>
    <scope>NUCLEOTIDE SEQUENCE [LARGE SCALE GENOMIC DNA]</scope>
    <source>
        <strain evidence="1 2">110S</strain>
    </source>
</reference>